<feature type="domain" description="Thioredoxin-like fold" evidence="3">
    <location>
        <begin position="79"/>
        <end position="172"/>
    </location>
</feature>
<comment type="caution">
    <text evidence="4">The sequence shown here is derived from an EMBL/GenBank/DDBJ whole genome shotgun (WGS) entry which is preliminary data.</text>
</comment>
<dbReference type="SFLD" id="SFLDG01180">
    <property type="entry name" value="SUF1"/>
    <property type="match status" value="1"/>
</dbReference>
<evidence type="ECO:0000313" key="5">
    <source>
        <dbReference type="Proteomes" id="UP001381693"/>
    </source>
</evidence>
<dbReference type="GO" id="GO:0005737">
    <property type="term" value="C:cytoplasm"/>
    <property type="evidence" value="ECO:0007669"/>
    <property type="project" value="TreeGrafter"/>
</dbReference>
<dbReference type="AlphaFoldDB" id="A0AAN8XD64"/>
<dbReference type="Gene3D" id="1.20.1050.10">
    <property type="match status" value="1"/>
</dbReference>
<dbReference type="EMBL" id="JAXCGZ010004263">
    <property type="protein sequence ID" value="KAK7082017.1"/>
    <property type="molecule type" value="Genomic_DNA"/>
</dbReference>
<proteinExistence type="inferred from homology"/>
<dbReference type="Proteomes" id="UP001381693">
    <property type="component" value="Unassembled WGS sequence"/>
</dbReference>
<name>A0AAN8XD64_HALRR</name>
<accession>A0AAN8XD64</accession>
<dbReference type="PANTHER" id="PTHR12289">
    <property type="entry name" value="METAXIN RELATED"/>
    <property type="match status" value="1"/>
</dbReference>
<evidence type="ECO:0000313" key="4">
    <source>
        <dbReference type="EMBL" id="KAK7082017.1"/>
    </source>
</evidence>
<evidence type="ECO:0008006" key="6">
    <source>
        <dbReference type="Google" id="ProtNLM"/>
    </source>
</evidence>
<dbReference type="SFLD" id="SFLDG01200">
    <property type="entry name" value="SUF1.1"/>
    <property type="match status" value="1"/>
</dbReference>
<evidence type="ECO:0000256" key="1">
    <source>
        <dbReference type="ARBA" id="ARBA00006475"/>
    </source>
</evidence>
<dbReference type="Pfam" id="PF17172">
    <property type="entry name" value="GST_N_4"/>
    <property type="match status" value="1"/>
</dbReference>
<organism evidence="4 5">
    <name type="scientific">Halocaridina rubra</name>
    <name type="common">Hawaiian red shrimp</name>
    <dbReference type="NCBI Taxonomy" id="373956"/>
    <lineage>
        <taxon>Eukaryota</taxon>
        <taxon>Metazoa</taxon>
        <taxon>Ecdysozoa</taxon>
        <taxon>Arthropoda</taxon>
        <taxon>Crustacea</taxon>
        <taxon>Multicrustacea</taxon>
        <taxon>Malacostraca</taxon>
        <taxon>Eumalacostraca</taxon>
        <taxon>Eucarida</taxon>
        <taxon>Decapoda</taxon>
        <taxon>Pleocyemata</taxon>
        <taxon>Caridea</taxon>
        <taxon>Atyoidea</taxon>
        <taxon>Atyidae</taxon>
        <taxon>Halocaridina</taxon>
    </lineage>
</organism>
<dbReference type="SFLD" id="SFLDS00019">
    <property type="entry name" value="Glutathione_Transferase_(cytos"/>
    <property type="match status" value="1"/>
</dbReference>
<dbReference type="InterPro" id="IPR040079">
    <property type="entry name" value="Glutathione_S-Trfase"/>
</dbReference>
<gene>
    <name evidence="4" type="ORF">SK128_002002</name>
</gene>
<dbReference type="InterPro" id="IPR050931">
    <property type="entry name" value="Mito_Protein_Transport_Metaxin"/>
</dbReference>
<protein>
    <recommendedName>
        <fullName evidence="6">Failed axon connections-like protein</fullName>
    </recommendedName>
</protein>
<comment type="similarity">
    <text evidence="1">Belongs to the FAX family.</text>
</comment>
<dbReference type="InterPro" id="IPR026928">
    <property type="entry name" value="FAX/IsoI-like"/>
</dbReference>
<keyword evidence="5" id="KW-1185">Reference proteome</keyword>
<evidence type="ECO:0000259" key="3">
    <source>
        <dbReference type="Pfam" id="PF17172"/>
    </source>
</evidence>
<dbReference type="PANTHER" id="PTHR12289:SF41">
    <property type="entry name" value="FAILED AXON CONNECTIONS-RELATED"/>
    <property type="match status" value="1"/>
</dbReference>
<dbReference type="InterPro" id="IPR012336">
    <property type="entry name" value="Thioredoxin-like_fold"/>
</dbReference>
<dbReference type="CDD" id="cd03193">
    <property type="entry name" value="GST_C_Metaxin"/>
    <property type="match status" value="1"/>
</dbReference>
<sequence length="299" mass="34292">MPLLAAVGITPMRVAGKGAHWLWGKCKPAVVTAIVLVGALKLTSYIQRQNRRKKWNNAGKDVVVLHSFPRGKFCPNLSPFVVKLETYLRMAAIPYELDTVEPIGPKGKCPWITLNGEEIADSQLIMEKLSKLYGKNFSTHLSEEQKALALSMRIMIEEHFLWCLILWRYIIDEGRSFFNGMIVPKVFHVVFFLLKRYLKKACHMQGIGRHSYEEIEEMGRKDLAALSSWLGDKPFFMGEKPTEVDCAIFGMLSQIQWNSAGSPYLHMLESDFVNLSAYCLRVKEKFWPDWNKCLYPPVE</sequence>
<feature type="domain" description="Metaxin glutathione S-transferase" evidence="2">
    <location>
        <begin position="220"/>
        <end position="282"/>
    </location>
</feature>
<dbReference type="SUPFAM" id="SSF47616">
    <property type="entry name" value="GST C-terminal domain-like"/>
    <property type="match status" value="1"/>
</dbReference>
<dbReference type="InterPro" id="IPR036249">
    <property type="entry name" value="Thioredoxin-like_sf"/>
</dbReference>
<dbReference type="Pfam" id="PF17171">
    <property type="entry name" value="GST_C_6"/>
    <property type="match status" value="1"/>
</dbReference>
<reference evidence="4 5" key="1">
    <citation type="submission" date="2023-11" db="EMBL/GenBank/DDBJ databases">
        <title>Halocaridina rubra genome assembly.</title>
        <authorList>
            <person name="Smith C."/>
        </authorList>
    </citation>
    <scope>NUCLEOTIDE SEQUENCE [LARGE SCALE GENOMIC DNA]</scope>
    <source>
        <strain evidence="4">EP-1</strain>
        <tissue evidence="4">Whole</tissue>
    </source>
</reference>
<dbReference type="InterPro" id="IPR033468">
    <property type="entry name" value="Metaxin_GST"/>
</dbReference>
<evidence type="ECO:0000259" key="2">
    <source>
        <dbReference type="Pfam" id="PF17171"/>
    </source>
</evidence>
<dbReference type="InterPro" id="IPR036282">
    <property type="entry name" value="Glutathione-S-Trfase_C_sf"/>
</dbReference>
<dbReference type="SUPFAM" id="SSF52833">
    <property type="entry name" value="Thioredoxin-like"/>
    <property type="match status" value="1"/>
</dbReference>